<dbReference type="InterPro" id="IPR043030">
    <property type="entry name" value="BGBP_N_sf"/>
</dbReference>
<dbReference type="InterPro" id="IPR000757">
    <property type="entry name" value="Beta-glucanase-like"/>
</dbReference>
<dbReference type="InterPro" id="IPR050546">
    <property type="entry name" value="Glycosyl_Hydrlase_16"/>
</dbReference>
<evidence type="ECO:0000259" key="5">
    <source>
        <dbReference type="PROSITE" id="PS51969"/>
    </source>
</evidence>
<keyword evidence="3" id="KW-0391">Immunity</keyword>
<dbReference type="Gene3D" id="2.60.40.2140">
    <property type="entry name" value="Beta-1,3-glucan-recognition protein, N-terminal domain"/>
    <property type="match status" value="1"/>
</dbReference>
<keyword evidence="2" id="KW-0399">Innate immunity</keyword>
<proteinExistence type="inferred from homology"/>
<dbReference type="Gene3D" id="2.60.120.200">
    <property type="match status" value="1"/>
</dbReference>
<dbReference type="PROSITE" id="PS51762">
    <property type="entry name" value="GH16_2"/>
    <property type="match status" value="1"/>
</dbReference>
<evidence type="ECO:0000313" key="6">
    <source>
        <dbReference type="EMBL" id="JAV15885.1"/>
    </source>
</evidence>
<feature type="domain" description="CBM39" evidence="5">
    <location>
        <begin position="25"/>
        <end position="123"/>
    </location>
</feature>
<dbReference type="PANTHER" id="PTHR10963">
    <property type="entry name" value="GLYCOSYL HYDROLASE-RELATED"/>
    <property type="match status" value="1"/>
</dbReference>
<evidence type="ECO:0000259" key="4">
    <source>
        <dbReference type="PROSITE" id="PS51762"/>
    </source>
</evidence>
<sequence length="498" mass="56931">MVKEAYRFAFVIVNVIQFALFVSCFNVEQVKFELLDEKFRLSIPNDPDIKWVGFNVNINREFRSFEAGQLSGLVGMPRDRVWSYEFERSLKDTDLVYVWLAVQYNNVIFRDKQGPISVGAVRTGNPHYVIPTSTTTSTTTTTTTRKPTTAIFGSNPNKDGKDTSGKECYASVTVVQKNAKRICKGDLIFEDHFDQFNTERWTNEVYIPINSGDSEFVLYNATAFVDDSGVLEIPAQLYEGKINRGVIDLGQRCTKNNDNNCHLIARTNWYLPPIISGRISSENSFNFKYGRIEVKAKLPKGDWLVPLILLEPHLNKYGSDYYRNGEIRIAFSRGNNDLQLDDMDIGGKRLFGGVVLSRIAENRHDFMVNVTLNDVDGSSEHFGDKFHLYSLIWKPDELLFSIDGYTYGKIQTNFKRILNDNDHQNWKIGDDDAPLDQMFFLTLGLSAGGHGDFPQHVMKPWQNTSPKATLKFNENRLDWSTSWQDPSLKVDYVRVYAV</sequence>
<dbReference type="GO" id="GO:0004553">
    <property type="term" value="F:hydrolase activity, hydrolyzing O-glycosyl compounds"/>
    <property type="evidence" value="ECO:0007669"/>
    <property type="project" value="InterPro"/>
</dbReference>
<dbReference type="PANTHER" id="PTHR10963:SF60">
    <property type="entry name" value="GRAM-NEGATIVE BACTERIA-BINDING PROTEIN 1-RELATED"/>
    <property type="match status" value="1"/>
</dbReference>
<evidence type="ECO:0000256" key="1">
    <source>
        <dbReference type="ARBA" id="ARBA00008781"/>
    </source>
</evidence>
<dbReference type="EMBL" id="GFDG01002914">
    <property type="protein sequence ID" value="JAV15885.1"/>
    <property type="molecule type" value="Transcribed_RNA"/>
</dbReference>
<dbReference type="InterPro" id="IPR013320">
    <property type="entry name" value="ConA-like_dom_sf"/>
</dbReference>
<organism evidence="6">
    <name type="scientific">Haematobia irritans</name>
    <name type="common">Horn fly</name>
    <name type="synonym">Conops irritans</name>
    <dbReference type="NCBI Taxonomy" id="7368"/>
    <lineage>
        <taxon>Eukaryota</taxon>
        <taxon>Metazoa</taxon>
        <taxon>Ecdysozoa</taxon>
        <taxon>Arthropoda</taxon>
        <taxon>Hexapoda</taxon>
        <taxon>Insecta</taxon>
        <taxon>Pterygota</taxon>
        <taxon>Neoptera</taxon>
        <taxon>Endopterygota</taxon>
        <taxon>Diptera</taxon>
        <taxon>Brachycera</taxon>
        <taxon>Muscomorpha</taxon>
        <taxon>Muscoidea</taxon>
        <taxon>Muscidae</taxon>
        <taxon>Haematobia</taxon>
    </lineage>
</organism>
<dbReference type="GO" id="GO:0045087">
    <property type="term" value="P:innate immune response"/>
    <property type="evidence" value="ECO:0007669"/>
    <property type="project" value="UniProtKB-KW"/>
</dbReference>
<dbReference type="AlphaFoldDB" id="A0A1L8EBA4"/>
<dbReference type="PROSITE" id="PS51257">
    <property type="entry name" value="PROKAR_LIPOPROTEIN"/>
    <property type="match status" value="1"/>
</dbReference>
<reference evidence="6" key="1">
    <citation type="submission" date="2017-01" db="EMBL/GenBank/DDBJ databases">
        <title>An insight into the sialome and mialome of the horn fly, Haematobia irritans.</title>
        <authorList>
            <person name="Breijo M."/>
            <person name="Boiani M."/>
            <person name="Ures X."/>
            <person name="Rocha S."/>
            <person name="Sequeira M."/>
            <person name="Ribeiro J.M."/>
        </authorList>
    </citation>
    <scope>NUCLEOTIDE SEQUENCE</scope>
</reference>
<feature type="domain" description="GH16" evidence="4">
    <location>
        <begin position="199"/>
        <end position="498"/>
    </location>
</feature>
<dbReference type="Pfam" id="PF15886">
    <property type="entry name" value="CBM39"/>
    <property type="match status" value="1"/>
</dbReference>
<evidence type="ECO:0000256" key="3">
    <source>
        <dbReference type="ARBA" id="ARBA00022859"/>
    </source>
</evidence>
<comment type="similarity">
    <text evidence="1">Belongs to the insect beta-1,3-glucan binding protein family.</text>
</comment>
<name>A0A1L8EBA4_HAEIR</name>
<evidence type="ECO:0000256" key="2">
    <source>
        <dbReference type="ARBA" id="ARBA00022588"/>
    </source>
</evidence>
<dbReference type="GO" id="GO:0005975">
    <property type="term" value="P:carbohydrate metabolic process"/>
    <property type="evidence" value="ECO:0007669"/>
    <property type="project" value="InterPro"/>
</dbReference>
<dbReference type="SUPFAM" id="SSF49899">
    <property type="entry name" value="Concanavalin A-like lectins/glucanases"/>
    <property type="match status" value="1"/>
</dbReference>
<dbReference type="PROSITE" id="PS51969">
    <property type="entry name" value="CBM39"/>
    <property type="match status" value="1"/>
</dbReference>
<protein>
    <submittedName>
        <fullName evidence="6">Putative gram negative binding protein</fullName>
    </submittedName>
</protein>
<dbReference type="GO" id="GO:0030246">
    <property type="term" value="F:carbohydrate binding"/>
    <property type="evidence" value="ECO:0007669"/>
    <property type="project" value="InterPro"/>
</dbReference>
<accession>A0A1L8EBA4</accession>
<dbReference type="InterPro" id="IPR031756">
    <property type="entry name" value="BGBP_N"/>
</dbReference>